<reference evidence="1" key="1">
    <citation type="submission" date="2021-01" db="EMBL/GenBank/DDBJ databases">
        <title>Whole genome shotgun sequence of Acrocarpospora phusangensis NBRC 108782.</title>
        <authorList>
            <person name="Komaki H."/>
            <person name="Tamura T."/>
        </authorList>
    </citation>
    <scope>NUCLEOTIDE SEQUENCE</scope>
    <source>
        <strain evidence="1">NBRC 108782</strain>
    </source>
</reference>
<accession>A0A919QMP4</accession>
<dbReference type="EMBL" id="BOOA01000108">
    <property type="protein sequence ID" value="GIH29080.1"/>
    <property type="molecule type" value="Genomic_DNA"/>
</dbReference>
<comment type="caution">
    <text evidence="1">The sequence shown here is derived from an EMBL/GenBank/DDBJ whole genome shotgun (WGS) entry which is preliminary data.</text>
</comment>
<protein>
    <submittedName>
        <fullName evidence="1">Uncharacterized protein</fullName>
    </submittedName>
</protein>
<evidence type="ECO:0000313" key="1">
    <source>
        <dbReference type="EMBL" id="GIH29080.1"/>
    </source>
</evidence>
<gene>
    <name evidence="1" type="ORF">Aph01nite_73900</name>
</gene>
<dbReference type="RefSeq" id="WP_204045697.1">
    <property type="nucleotide sequence ID" value="NZ_BOOA01000108.1"/>
</dbReference>
<name>A0A919QMP4_9ACTN</name>
<dbReference type="Proteomes" id="UP000640052">
    <property type="component" value="Unassembled WGS sequence"/>
</dbReference>
<organism evidence="1 2">
    <name type="scientific">Acrocarpospora phusangensis</name>
    <dbReference type="NCBI Taxonomy" id="1070424"/>
    <lineage>
        <taxon>Bacteria</taxon>
        <taxon>Bacillati</taxon>
        <taxon>Actinomycetota</taxon>
        <taxon>Actinomycetes</taxon>
        <taxon>Streptosporangiales</taxon>
        <taxon>Streptosporangiaceae</taxon>
        <taxon>Acrocarpospora</taxon>
    </lineage>
</organism>
<proteinExistence type="predicted"/>
<dbReference type="AlphaFoldDB" id="A0A919QMP4"/>
<keyword evidence="2" id="KW-1185">Reference proteome</keyword>
<evidence type="ECO:0000313" key="2">
    <source>
        <dbReference type="Proteomes" id="UP000640052"/>
    </source>
</evidence>
<sequence length="177" mass="19332">MQTSTTPAQASDAAAYGPGHPVLVADAMQWGPWHSQEWGAWLAEHEVDAGSTYLFTIHQVDEQLVMIVHQYAPDPQGRMVVDPDTGDTARKPPFKVAIQALPPLDCHDVVVRADSQIVGTDENGWVVRRPTGVIEFSCSCGITGRGPREETMPQANLHWERTIAARGMVNGARPSPR</sequence>